<evidence type="ECO:0000313" key="6">
    <source>
        <dbReference type="Proteomes" id="UP000467841"/>
    </source>
</evidence>
<dbReference type="PROSITE" id="PS51257">
    <property type="entry name" value="PROKAR_LIPOPROTEIN"/>
    <property type="match status" value="1"/>
</dbReference>
<keyword evidence="1 3" id="KW-0732">Signal</keyword>
<keyword evidence="6" id="KW-1185">Reference proteome</keyword>
<dbReference type="EMBL" id="CACVBM020001873">
    <property type="protein sequence ID" value="CAA7061502.1"/>
    <property type="molecule type" value="Genomic_DNA"/>
</dbReference>
<evidence type="ECO:0000313" key="5">
    <source>
        <dbReference type="EMBL" id="CAA7061502.1"/>
    </source>
</evidence>
<dbReference type="GO" id="GO:0080155">
    <property type="term" value="P:regulation of double fertilization forming a zygote and endosperm"/>
    <property type="evidence" value="ECO:0007669"/>
    <property type="project" value="TreeGrafter"/>
</dbReference>
<dbReference type="PANTHER" id="PTHR31181:SF67">
    <property type="entry name" value="PROLAMIN-LIKE PROTEIN (DUF1278)"/>
    <property type="match status" value="1"/>
</dbReference>
<gene>
    <name evidence="5" type="ORF">MERR_LOCUS48738</name>
</gene>
<dbReference type="GO" id="GO:2000008">
    <property type="term" value="P:regulation of protein localization to cell surface"/>
    <property type="evidence" value="ECO:0007669"/>
    <property type="project" value="TreeGrafter"/>
</dbReference>
<name>A0A6D2L4F0_9BRAS</name>
<feature type="domain" description="Prolamin-like" evidence="4">
    <location>
        <begin position="77"/>
        <end position="140"/>
    </location>
</feature>
<evidence type="ECO:0000259" key="4">
    <source>
        <dbReference type="Pfam" id="PF05617"/>
    </source>
</evidence>
<evidence type="ECO:0000256" key="3">
    <source>
        <dbReference type="SAM" id="SignalP"/>
    </source>
</evidence>
<dbReference type="Proteomes" id="UP000467841">
    <property type="component" value="Unassembled WGS sequence"/>
</dbReference>
<evidence type="ECO:0000256" key="2">
    <source>
        <dbReference type="SAM" id="MobiDB-lite"/>
    </source>
</evidence>
<feature type="chain" id="PRO_5025543856" description="Prolamin-like domain-containing protein" evidence="3">
    <location>
        <begin position="20"/>
        <end position="187"/>
    </location>
</feature>
<accession>A0A6D2L4F0</accession>
<proteinExistence type="predicted"/>
<protein>
    <recommendedName>
        <fullName evidence="4">Prolamin-like domain-containing protein</fullName>
    </recommendedName>
</protein>
<dbReference type="GO" id="GO:0009567">
    <property type="term" value="P:double fertilization forming a zygote and endosperm"/>
    <property type="evidence" value="ECO:0007669"/>
    <property type="project" value="TreeGrafter"/>
</dbReference>
<feature type="signal peptide" evidence="3">
    <location>
        <begin position="1"/>
        <end position="19"/>
    </location>
</feature>
<dbReference type="InterPro" id="IPR008502">
    <property type="entry name" value="Prolamin-like"/>
</dbReference>
<reference evidence="5" key="1">
    <citation type="submission" date="2020-01" db="EMBL/GenBank/DDBJ databases">
        <authorList>
            <person name="Mishra B."/>
        </authorList>
    </citation>
    <scope>NUCLEOTIDE SEQUENCE [LARGE SCALE GENOMIC DNA]</scope>
</reference>
<sequence length="187" mass="19890">MKNLILVLAMILFSGCVTARELKSTPSLGKEELLSWPHYPHFHPKPHKVHRARKPSPLHPAGRHHPVPFHPPPEVTKCLSDGQDARRCLVDIFRASVTRKTAIGPDCCAAIRKMNKDCEKTVFGSFHNPLVHTYVKLHCSNKAVSSPAGAPSGAVSSPAAAPSRAVSSPAAAPSRAVSSPAAAPSPA</sequence>
<dbReference type="Pfam" id="PF05617">
    <property type="entry name" value="Prolamin_like"/>
    <property type="match status" value="1"/>
</dbReference>
<dbReference type="AlphaFoldDB" id="A0A6D2L4F0"/>
<dbReference type="PANTHER" id="PTHR31181">
    <property type="entry name" value="EGG CELL-SECRETED PROTEIN 1.4"/>
    <property type="match status" value="1"/>
</dbReference>
<feature type="region of interest" description="Disordered" evidence="2">
    <location>
        <begin position="45"/>
        <end position="71"/>
    </location>
</feature>
<evidence type="ECO:0000256" key="1">
    <source>
        <dbReference type="ARBA" id="ARBA00022729"/>
    </source>
</evidence>
<comment type="caution">
    <text evidence="5">The sequence shown here is derived from an EMBL/GenBank/DDBJ whole genome shotgun (WGS) entry which is preliminary data.</text>
</comment>
<dbReference type="OrthoDB" id="1085285at2759"/>
<feature type="region of interest" description="Disordered" evidence="2">
    <location>
        <begin position="146"/>
        <end position="187"/>
    </location>
</feature>
<organism evidence="5 6">
    <name type="scientific">Microthlaspi erraticum</name>
    <dbReference type="NCBI Taxonomy" id="1685480"/>
    <lineage>
        <taxon>Eukaryota</taxon>
        <taxon>Viridiplantae</taxon>
        <taxon>Streptophyta</taxon>
        <taxon>Embryophyta</taxon>
        <taxon>Tracheophyta</taxon>
        <taxon>Spermatophyta</taxon>
        <taxon>Magnoliopsida</taxon>
        <taxon>eudicotyledons</taxon>
        <taxon>Gunneridae</taxon>
        <taxon>Pentapetalae</taxon>
        <taxon>rosids</taxon>
        <taxon>malvids</taxon>
        <taxon>Brassicales</taxon>
        <taxon>Brassicaceae</taxon>
        <taxon>Coluteocarpeae</taxon>
        <taxon>Microthlaspi</taxon>
    </lineage>
</organism>
<dbReference type="GO" id="GO:0005576">
    <property type="term" value="C:extracellular region"/>
    <property type="evidence" value="ECO:0007669"/>
    <property type="project" value="TreeGrafter"/>
</dbReference>
<feature type="compositionally biased region" description="Basic residues" evidence="2">
    <location>
        <begin position="45"/>
        <end position="67"/>
    </location>
</feature>
<dbReference type="GO" id="GO:0031982">
    <property type="term" value="C:vesicle"/>
    <property type="evidence" value="ECO:0007669"/>
    <property type="project" value="TreeGrafter"/>
</dbReference>